<protein>
    <submittedName>
        <fullName evidence="3">Uncharacterized protein</fullName>
    </submittedName>
</protein>
<sequence>MALPYAIIFPLLAVTATAHPMDGSSLISPEMSISSANNICPNKPTHDERVHCMCNIEFLDSLQGCQAELADCFQNRLNDDLEPAFSAWHDGCDKYMTLPPQTTEPLAPTTTRTTNSFSYDEDFCLTAAKQACESAHIQLNQCSSLKTDPGQFSTCMCDPRILRNEYTCEILLATRCLGMSAAVTDMPLSAACDNFESVIGSGLPDAATTTIHLSTTTPAPEPATPIGATPTIPLSTTPPTPTNGAARSTLNGGRATVAMVLFVLVLIMF</sequence>
<feature type="chain" id="PRO_5043052388" evidence="2">
    <location>
        <begin position="19"/>
        <end position="269"/>
    </location>
</feature>
<evidence type="ECO:0000256" key="1">
    <source>
        <dbReference type="SAM" id="MobiDB-lite"/>
    </source>
</evidence>
<dbReference type="AlphaFoldDB" id="A0AAN7B4V7"/>
<evidence type="ECO:0000313" key="3">
    <source>
        <dbReference type="EMBL" id="KAK4210082.1"/>
    </source>
</evidence>
<evidence type="ECO:0000313" key="4">
    <source>
        <dbReference type="Proteomes" id="UP001301769"/>
    </source>
</evidence>
<keyword evidence="2" id="KW-0732">Signal</keyword>
<reference evidence="3" key="1">
    <citation type="journal article" date="2023" name="Mol. Phylogenet. Evol.">
        <title>Genome-scale phylogeny and comparative genomics of the fungal order Sordariales.</title>
        <authorList>
            <person name="Hensen N."/>
            <person name="Bonometti L."/>
            <person name="Westerberg I."/>
            <person name="Brannstrom I.O."/>
            <person name="Guillou S."/>
            <person name="Cros-Aarteil S."/>
            <person name="Calhoun S."/>
            <person name="Haridas S."/>
            <person name="Kuo A."/>
            <person name="Mondo S."/>
            <person name="Pangilinan J."/>
            <person name="Riley R."/>
            <person name="LaButti K."/>
            <person name="Andreopoulos B."/>
            <person name="Lipzen A."/>
            <person name="Chen C."/>
            <person name="Yan M."/>
            <person name="Daum C."/>
            <person name="Ng V."/>
            <person name="Clum A."/>
            <person name="Steindorff A."/>
            <person name="Ohm R.A."/>
            <person name="Martin F."/>
            <person name="Silar P."/>
            <person name="Natvig D.O."/>
            <person name="Lalanne C."/>
            <person name="Gautier V."/>
            <person name="Ament-Velasquez S.L."/>
            <person name="Kruys A."/>
            <person name="Hutchinson M.I."/>
            <person name="Powell A.J."/>
            <person name="Barry K."/>
            <person name="Miller A.N."/>
            <person name="Grigoriev I.V."/>
            <person name="Debuchy R."/>
            <person name="Gladieux P."/>
            <person name="Hiltunen Thoren M."/>
            <person name="Johannesson H."/>
        </authorList>
    </citation>
    <scope>NUCLEOTIDE SEQUENCE</scope>
    <source>
        <strain evidence="3">PSN293</strain>
    </source>
</reference>
<accession>A0AAN7B4V7</accession>
<feature type="signal peptide" evidence="2">
    <location>
        <begin position="1"/>
        <end position="18"/>
    </location>
</feature>
<reference evidence="3" key="2">
    <citation type="submission" date="2023-05" db="EMBL/GenBank/DDBJ databases">
        <authorList>
            <consortium name="Lawrence Berkeley National Laboratory"/>
            <person name="Steindorff A."/>
            <person name="Hensen N."/>
            <person name="Bonometti L."/>
            <person name="Westerberg I."/>
            <person name="Brannstrom I.O."/>
            <person name="Guillou S."/>
            <person name="Cros-Aarteil S."/>
            <person name="Calhoun S."/>
            <person name="Haridas S."/>
            <person name="Kuo A."/>
            <person name="Mondo S."/>
            <person name="Pangilinan J."/>
            <person name="Riley R."/>
            <person name="Labutti K."/>
            <person name="Andreopoulos B."/>
            <person name="Lipzen A."/>
            <person name="Chen C."/>
            <person name="Yanf M."/>
            <person name="Daum C."/>
            <person name="Ng V."/>
            <person name="Clum A."/>
            <person name="Ohm R."/>
            <person name="Martin F."/>
            <person name="Silar P."/>
            <person name="Natvig D."/>
            <person name="Lalanne C."/>
            <person name="Gautier V."/>
            <person name="Ament-Velasquez S.L."/>
            <person name="Kruys A."/>
            <person name="Hutchinson M.I."/>
            <person name="Powell A.J."/>
            <person name="Barry K."/>
            <person name="Miller A.N."/>
            <person name="Grigoriev I.V."/>
            <person name="Debuchy R."/>
            <person name="Gladieux P."/>
            <person name="Thoren M.H."/>
            <person name="Johannesson H."/>
        </authorList>
    </citation>
    <scope>NUCLEOTIDE SEQUENCE</scope>
    <source>
        <strain evidence="3">PSN293</strain>
    </source>
</reference>
<proteinExistence type="predicted"/>
<feature type="region of interest" description="Disordered" evidence="1">
    <location>
        <begin position="214"/>
        <end position="249"/>
    </location>
</feature>
<organism evidence="3 4">
    <name type="scientific">Rhypophila decipiens</name>
    <dbReference type="NCBI Taxonomy" id="261697"/>
    <lineage>
        <taxon>Eukaryota</taxon>
        <taxon>Fungi</taxon>
        <taxon>Dikarya</taxon>
        <taxon>Ascomycota</taxon>
        <taxon>Pezizomycotina</taxon>
        <taxon>Sordariomycetes</taxon>
        <taxon>Sordariomycetidae</taxon>
        <taxon>Sordariales</taxon>
        <taxon>Naviculisporaceae</taxon>
        <taxon>Rhypophila</taxon>
    </lineage>
</organism>
<name>A0AAN7B4V7_9PEZI</name>
<feature type="compositionally biased region" description="Low complexity" evidence="1">
    <location>
        <begin position="214"/>
        <end position="235"/>
    </location>
</feature>
<gene>
    <name evidence="3" type="ORF">QBC37DRAFT_377428</name>
</gene>
<keyword evidence="4" id="KW-1185">Reference proteome</keyword>
<dbReference type="Proteomes" id="UP001301769">
    <property type="component" value="Unassembled WGS sequence"/>
</dbReference>
<evidence type="ECO:0000256" key="2">
    <source>
        <dbReference type="SAM" id="SignalP"/>
    </source>
</evidence>
<comment type="caution">
    <text evidence="3">The sequence shown here is derived from an EMBL/GenBank/DDBJ whole genome shotgun (WGS) entry which is preliminary data.</text>
</comment>
<dbReference type="EMBL" id="MU858185">
    <property type="protein sequence ID" value="KAK4210082.1"/>
    <property type="molecule type" value="Genomic_DNA"/>
</dbReference>